<evidence type="ECO:0000313" key="2">
    <source>
        <dbReference type="EMBL" id="HJE51041.1"/>
    </source>
</evidence>
<protein>
    <recommendedName>
        <fullName evidence="4">Cobyrinic acid a,c-diamide synthase</fullName>
    </recommendedName>
</protein>
<evidence type="ECO:0008006" key="4">
    <source>
        <dbReference type="Google" id="ProtNLM"/>
    </source>
</evidence>
<dbReference type="AlphaFoldDB" id="A0A921ENR3"/>
<proteinExistence type="predicted"/>
<comment type="caution">
    <text evidence="2">The sequence shown here is derived from an EMBL/GenBank/DDBJ whole genome shotgun (WGS) entry which is preliminary data.</text>
</comment>
<sequence>MNKRASLPGASELFRPTKSPAVDAPTRATEPEVADAEAVPTPTGRVKHDHKITVYFSEEELNALEDANLALRRAHGIRVDRGRLVRVAVARAVADLVDNGDESFLVAELRAQ</sequence>
<name>A0A921ENR3_9ACTN</name>
<reference evidence="2" key="2">
    <citation type="submission" date="2021-09" db="EMBL/GenBank/DDBJ databases">
        <authorList>
            <person name="Gilroy R."/>
        </authorList>
    </citation>
    <scope>NUCLEOTIDE SEQUENCE</scope>
    <source>
        <strain evidence="2">ChiGjej3B3-7470</strain>
    </source>
</reference>
<reference evidence="2" key="1">
    <citation type="journal article" date="2021" name="PeerJ">
        <title>Extensive microbial diversity within the chicken gut microbiome revealed by metagenomics and culture.</title>
        <authorList>
            <person name="Gilroy R."/>
            <person name="Ravi A."/>
            <person name="Getino M."/>
            <person name="Pursley I."/>
            <person name="Horton D.L."/>
            <person name="Alikhan N.F."/>
            <person name="Baker D."/>
            <person name="Gharbi K."/>
            <person name="Hall N."/>
            <person name="Watson M."/>
            <person name="Adriaenssens E.M."/>
            <person name="Foster-Nyarko E."/>
            <person name="Jarju S."/>
            <person name="Secka A."/>
            <person name="Antonio M."/>
            <person name="Oren A."/>
            <person name="Chaudhuri R.R."/>
            <person name="La Ragione R."/>
            <person name="Hildebrand F."/>
            <person name="Pallen M.J."/>
        </authorList>
    </citation>
    <scope>NUCLEOTIDE SEQUENCE</scope>
    <source>
        <strain evidence="2">ChiGjej3B3-7470</strain>
    </source>
</reference>
<gene>
    <name evidence="2" type="ORF">K8V15_03540</name>
</gene>
<dbReference type="Proteomes" id="UP000712713">
    <property type="component" value="Unassembled WGS sequence"/>
</dbReference>
<accession>A0A921ENR3</accession>
<feature type="region of interest" description="Disordered" evidence="1">
    <location>
        <begin position="1"/>
        <end position="44"/>
    </location>
</feature>
<dbReference type="EMBL" id="DYZF01000084">
    <property type="protein sequence ID" value="HJE51041.1"/>
    <property type="molecule type" value="Genomic_DNA"/>
</dbReference>
<evidence type="ECO:0000313" key="3">
    <source>
        <dbReference type="Proteomes" id="UP000712713"/>
    </source>
</evidence>
<evidence type="ECO:0000256" key="1">
    <source>
        <dbReference type="SAM" id="MobiDB-lite"/>
    </source>
</evidence>
<organism evidence="2 3">
    <name type="scientific">Tessaracoccus flavescens</name>
    <dbReference type="NCBI Taxonomy" id="399497"/>
    <lineage>
        <taxon>Bacteria</taxon>
        <taxon>Bacillati</taxon>
        <taxon>Actinomycetota</taxon>
        <taxon>Actinomycetes</taxon>
        <taxon>Propionibacteriales</taxon>
        <taxon>Propionibacteriaceae</taxon>
        <taxon>Tessaracoccus</taxon>
    </lineage>
</organism>